<dbReference type="Gene3D" id="1.10.10.10">
    <property type="entry name" value="Winged helix-like DNA-binding domain superfamily/Winged helix DNA-binding domain"/>
    <property type="match status" value="1"/>
</dbReference>
<gene>
    <name evidence="6" type="ORF">PBLR_15491</name>
</gene>
<reference evidence="7" key="1">
    <citation type="submission" date="2018-08" db="EMBL/GenBank/DDBJ databases">
        <authorList>
            <person name="Chevrot R."/>
        </authorList>
    </citation>
    <scope>NUCLEOTIDE SEQUENCE [LARGE SCALE GENOMIC DNA]</scope>
</reference>
<proteinExistence type="inferred from homology"/>
<name>A0A383RJN4_PAEAL</name>
<keyword evidence="2" id="KW-0805">Transcription regulation</keyword>
<dbReference type="GO" id="GO:0003700">
    <property type="term" value="F:DNA-binding transcription factor activity"/>
    <property type="evidence" value="ECO:0007669"/>
    <property type="project" value="InterPro"/>
</dbReference>
<protein>
    <submittedName>
        <fullName evidence="6">LysR family transcriptional regulator</fullName>
    </submittedName>
</protein>
<evidence type="ECO:0000259" key="5">
    <source>
        <dbReference type="PROSITE" id="PS50931"/>
    </source>
</evidence>
<keyword evidence="3" id="KW-0238">DNA-binding</keyword>
<organism evidence="6 7">
    <name type="scientific">Paenibacillus alvei</name>
    <name type="common">Bacillus alvei</name>
    <dbReference type="NCBI Taxonomy" id="44250"/>
    <lineage>
        <taxon>Bacteria</taxon>
        <taxon>Bacillati</taxon>
        <taxon>Bacillota</taxon>
        <taxon>Bacilli</taxon>
        <taxon>Bacillales</taxon>
        <taxon>Paenibacillaceae</taxon>
        <taxon>Paenibacillus</taxon>
    </lineage>
</organism>
<evidence type="ECO:0000256" key="3">
    <source>
        <dbReference type="ARBA" id="ARBA00023125"/>
    </source>
</evidence>
<dbReference type="InterPro" id="IPR000847">
    <property type="entry name" value="LysR_HTH_N"/>
</dbReference>
<dbReference type="InterPro" id="IPR036388">
    <property type="entry name" value="WH-like_DNA-bd_sf"/>
</dbReference>
<dbReference type="SUPFAM" id="SSF46785">
    <property type="entry name" value="Winged helix' DNA-binding domain"/>
    <property type="match status" value="1"/>
</dbReference>
<dbReference type="Gene3D" id="3.40.190.10">
    <property type="entry name" value="Periplasmic binding protein-like II"/>
    <property type="match status" value="2"/>
</dbReference>
<dbReference type="AlphaFoldDB" id="A0A383RJN4"/>
<dbReference type="Pfam" id="PF00126">
    <property type="entry name" value="HTH_1"/>
    <property type="match status" value="1"/>
</dbReference>
<dbReference type="PRINTS" id="PR00039">
    <property type="entry name" value="HTHLYSR"/>
</dbReference>
<dbReference type="Pfam" id="PF03466">
    <property type="entry name" value="LysR_substrate"/>
    <property type="match status" value="1"/>
</dbReference>
<dbReference type="InterPro" id="IPR036390">
    <property type="entry name" value="WH_DNA-bd_sf"/>
</dbReference>
<evidence type="ECO:0000256" key="4">
    <source>
        <dbReference type="ARBA" id="ARBA00023163"/>
    </source>
</evidence>
<evidence type="ECO:0000313" key="6">
    <source>
        <dbReference type="EMBL" id="SYX87063.1"/>
    </source>
</evidence>
<feature type="domain" description="HTH lysR-type" evidence="5">
    <location>
        <begin position="1"/>
        <end position="58"/>
    </location>
</feature>
<evidence type="ECO:0000256" key="1">
    <source>
        <dbReference type="ARBA" id="ARBA00009437"/>
    </source>
</evidence>
<dbReference type="SUPFAM" id="SSF53850">
    <property type="entry name" value="Periplasmic binding protein-like II"/>
    <property type="match status" value="1"/>
</dbReference>
<sequence length="270" mass="30329">MNINKLETFITLSNCLSFTEAAEQLYCSQPTVSMQIQSLEEDLGVQLFNRIGKKLYLTMQGDIFKSYAEQILNLLQSGREHLHQLEDLSAGALVLGASNFVGVYLLPSVLARYKGQYPKIKISMKITSSQQLIRQLESNSIEFLVLSDQVEVDESQYQTCTFYQDRLVLIARPDHHLAQKRTCTLYDQNETFLMKPDKSATRQFLDMKFKQAGISISNTIEISSLEGIKQGVIHGLGIAAVSELTVKQEIAIGLLVAIAVEEVKFERGIQ</sequence>
<dbReference type="GO" id="GO:0000976">
    <property type="term" value="F:transcription cis-regulatory region binding"/>
    <property type="evidence" value="ECO:0007669"/>
    <property type="project" value="TreeGrafter"/>
</dbReference>
<accession>A0A383RJN4</accession>
<dbReference type="InterPro" id="IPR005119">
    <property type="entry name" value="LysR_subst-bd"/>
</dbReference>
<dbReference type="PANTHER" id="PTHR30126:SF40">
    <property type="entry name" value="HTH-TYPE TRANSCRIPTIONAL REGULATOR GLTR"/>
    <property type="match status" value="1"/>
</dbReference>
<dbReference type="EMBL" id="LS992241">
    <property type="protein sequence ID" value="SYX87063.1"/>
    <property type="molecule type" value="Genomic_DNA"/>
</dbReference>
<dbReference type="PROSITE" id="PS50931">
    <property type="entry name" value="HTH_LYSR"/>
    <property type="match status" value="1"/>
</dbReference>
<dbReference type="Proteomes" id="UP000304148">
    <property type="component" value="Chromosome"/>
</dbReference>
<dbReference type="RefSeq" id="WP_232055740.1">
    <property type="nucleotide sequence ID" value="NZ_LS992241.1"/>
</dbReference>
<evidence type="ECO:0000256" key="2">
    <source>
        <dbReference type="ARBA" id="ARBA00023015"/>
    </source>
</evidence>
<comment type="similarity">
    <text evidence="1">Belongs to the LysR transcriptional regulatory family.</text>
</comment>
<dbReference type="PANTHER" id="PTHR30126">
    <property type="entry name" value="HTH-TYPE TRANSCRIPTIONAL REGULATOR"/>
    <property type="match status" value="1"/>
</dbReference>
<keyword evidence="4" id="KW-0804">Transcription</keyword>
<dbReference type="FunFam" id="1.10.10.10:FF:000001">
    <property type="entry name" value="LysR family transcriptional regulator"/>
    <property type="match status" value="1"/>
</dbReference>
<evidence type="ECO:0000313" key="7">
    <source>
        <dbReference type="Proteomes" id="UP000304148"/>
    </source>
</evidence>